<dbReference type="Gene3D" id="2.60.220.10">
    <property type="entry name" value="Polysaccharide lyase family 8-like, C-terminal"/>
    <property type="match status" value="1"/>
</dbReference>
<keyword evidence="2" id="KW-0378">Hydrolase</keyword>
<dbReference type="RefSeq" id="WP_272720940.1">
    <property type="nucleotide sequence ID" value="NZ_JAQPYS010000085.1"/>
</dbReference>
<feature type="domain" description="CBM6" evidence="1">
    <location>
        <begin position="552"/>
        <end position="685"/>
    </location>
</feature>
<feature type="non-terminal residue" evidence="2">
    <location>
        <position position="1"/>
    </location>
</feature>
<accession>A0ABT5HB76</accession>
<dbReference type="InterPro" id="IPR005084">
    <property type="entry name" value="CBM6"/>
</dbReference>
<reference evidence="2 3" key="1">
    <citation type="submission" date="2023-01" db="EMBL/GenBank/DDBJ databases">
        <title>Exploring GABA producing Bacteroides strains toward improving mental health.</title>
        <authorList>
            <person name="Yousuf B."/>
            <person name="Bouhlel N.E."/>
            <person name="Mottawea W."/>
            <person name="Hammami R."/>
        </authorList>
    </citation>
    <scope>NUCLEOTIDE SEQUENCE [LARGE SCALE GENOMIC DNA]</scope>
    <source>
        <strain evidence="2 3">UO.H1054</strain>
    </source>
</reference>
<dbReference type="Pfam" id="PF03422">
    <property type="entry name" value="CBM_6"/>
    <property type="match status" value="1"/>
</dbReference>
<dbReference type="PROSITE" id="PS51175">
    <property type="entry name" value="CBM6"/>
    <property type="match status" value="1"/>
</dbReference>
<dbReference type="InterPro" id="IPR011071">
    <property type="entry name" value="Lyase_8-like_C"/>
</dbReference>
<dbReference type="SUPFAM" id="SSF49785">
    <property type="entry name" value="Galactose-binding domain-like"/>
    <property type="match status" value="1"/>
</dbReference>
<dbReference type="GO" id="GO:0016787">
    <property type="term" value="F:hydrolase activity"/>
    <property type="evidence" value="ECO:0007669"/>
    <property type="project" value="UniProtKB-KW"/>
</dbReference>
<proteinExistence type="predicted"/>
<dbReference type="Pfam" id="PF08306">
    <property type="entry name" value="Glyco_hydro_98M"/>
    <property type="match status" value="1"/>
</dbReference>
<comment type="caution">
    <text evidence="2">The sequence shown here is derived from an EMBL/GenBank/DDBJ whole genome shotgun (WGS) entry which is preliminary data.</text>
</comment>
<dbReference type="Proteomes" id="UP001215398">
    <property type="component" value="Unassembled WGS sequence"/>
</dbReference>
<dbReference type="InterPro" id="IPR008979">
    <property type="entry name" value="Galactose-bd-like_sf"/>
</dbReference>
<gene>
    <name evidence="2" type="ORF">PQG98_16025</name>
</gene>
<evidence type="ECO:0000259" key="1">
    <source>
        <dbReference type="PROSITE" id="PS51175"/>
    </source>
</evidence>
<dbReference type="EMBL" id="JAQPYS010000085">
    <property type="protein sequence ID" value="MDC7137830.1"/>
    <property type="molecule type" value="Genomic_DNA"/>
</dbReference>
<dbReference type="InterPro" id="IPR013191">
    <property type="entry name" value="GH98_central"/>
</dbReference>
<protein>
    <submittedName>
        <fullName evidence="2">Glycoside hydrolase family 98 domain-containing protein</fullName>
    </submittedName>
</protein>
<name>A0ABT5HB76_9BACE</name>
<evidence type="ECO:0000313" key="3">
    <source>
        <dbReference type="Proteomes" id="UP001215398"/>
    </source>
</evidence>
<organism evidence="2 3">
    <name type="scientific">Bacteroides zhangwenhongii</name>
    <dbReference type="NCBI Taxonomy" id="2650157"/>
    <lineage>
        <taxon>Bacteria</taxon>
        <taxon>Pseudomonadati</taxon>
        <taxon>Bacteroidota</taxon>
        <taxon>Bacteroidia</taxon>
        <taxon>Bacteroidales</taxon>
        <taxon>Bacteroidaceae</taxon>
        <taxon>Bacteroides</taxon>
    </lineage>
</organism>
<dbReference type="Gene3D" id="3.20.20.80">
    <property type="entry name" value="Glycosidases"/>
    <property type="match status" value="1"/>
</dbReference>
<keyword evidence="3" id="KW-1185">Reference proteome</keyword>
<evidence type="ECO:0000313" key="2">
    <source>
        <dbReference type="EMBL" id="MDC7137830.1"/>
    </source>
</evidence>
<sequence>IIDMIPADIRPYVIFNISLSVLHDDDTGKWGLVEYGYEVAKSWLRTCAENNVWAMVQPSSGGFSHFPDFATYGQMEGSLYEEFYRDYPNFLGFNYCEQFWGFDDPFSVSYPQRLKHWTNLMKLNAKYGGYLTISFCGPHWGASLTPVAMFKRDAEFAAVCREHPENLIVCEKYTSTYGFFDIESACLGAWLSGYAGQYGMRFDECGWNAIYWNGDEKFPVAAGAIPAIEHIMFTGQTIFDGPETIPEQVCKEVNAVSAGDGYTRRNWEFYPQLYNINMDIYRKILDGTIRIMNRQEVIDRTKYVIVNDITPNNTASDPGYLAPKTLYDGLYKLDEDGTNYEQRLYFKKTGRYPTLPVVYGLADDIANSFRYKINASQYNGTYGDVKLKQSIFNRDFPEEYTGNLYVGRHENAWVAYNAYAEIRNAAIPFKYNTCEKMELAFAKYSVSAIKEYSDKVTFYLTNYNEKGIKQTDVIKIYGSTNKPKMTYTDRATPASCSISEDWTNGVYTMTVIHNGAVDITVNCAGNAIGRETQYTKATISVPANPNIYHGARQYEAENFEYKNISRIITKKPYSDTEGILPDYTAMGFLNFGSNGNAAVRDEVSVTDTGNYSLRIRYCAAATVNTVDLYVNGVKVTTLEFAQTGVGNWETTSAGVSLNAGKNKVELIANGSSASCDLYLDNIVIE</sequence>
<dbReference type="Gene3D" id="2.60.120.260">
    <property type="entry name" value="Galactose-binding domain-like"/>
    <property type="match status" value="1"/>
</dbReference>